<dbReference type="GO" id="GO:0006310">
    <property type="term" value="P:DNA recombination"/>
    <property type="evidence" value="ECO:0007669"/>
    <property type="project" value="UniProtKB-KW"/>
</dbReference>
<keyword evidence="8" id="KW-1185">Reference proteome</keyword>
<dbReference type="InterPro" id="IPR013762">
    <property type="entry name" value="Integrase-like_cat_sf"/>
</dbReference>
<organism evidence="7 8">
    <name type="scientific">Mesoterricola silvestris</name>
    <dbReference type="NCBI Taxonomy" id="2927979"/>
    <lineage>
        <taxon>Bacteria</taxon>
        <taxon>Pseudomonadati</taxon>
        <taxon>Acidobacteriota</taxon>
        <taxon>Holophagae</taxon>
        <taxon>Holophagales</taxon>
        <taxon>Holophagaceae</taxon>
        <taxon>Mesoterricola</taxon>
    </lineage>
</organism>
<keyword evidence="1" id="KW-0229">DNA integration</keyword>
<dbReference type="PANTHER" id="PTHR30349:SF90">
    <property type="entry name" value="TYROSINE RECOMBINASE XERD"/>
    <property type="match status" value="1"/>
</dbReference>
<dbReference type="PANTHER" id="PTHR30349">
    <property type="entry name" value="PHAGE INTEGRASE-RELATED"/>
    <property type="match status" value="1"/>
</dbReference>
<evidence type="ECO:0000313" key="7">
    <source>
        <dbReference type="EMBL" id="BDU71518.1"/>
    </source>
</evidence>
<sequence>MLLEMLPVVRQRVSLSSLPVLGPSLGDYVDWMLERGYPRRTAREYLRQICRLEERLLALGVTSDHQLTREALLSCREPWHPRADPRDFLPTLVNSLDRYFLAQGRFHPPAPAIRELKALAFGEYLRNVRGFAPVTIQRYESIIQEFLVYISFDGSPERLRNIDGSMIESFVKFRARRAARAHLQKIAAAMRGFFKFLAMSGDILPGLEDQIVSSRVYRGERLPRALSWESVQAFLNAIDRSTPMGKRDYAIFLLMATYGLRAVEVGTLALENIDWRLERISLIQTKTGNGLTLPLTDEVGASLVDYLRHGRPPCPVREVFLRVVAPTGPLGPQGISYTFRSRVKRCGLPIPFKGPHCLRHSLAVHLLRQGGSLKEIGDVLGHKNAESTCVYIRLAVEDLREVALSLPTGVRP</sequence>
<evidence type="ECO:0000259" key="6">
    <source>
        <dbReference type="PROSITE" id="PS51900"/>
    </source>
</evidence>
<dbReference type="InterPro" id="IPR010998">
    <property type="entry name" value="Integrase_recombinase_N"/>
</dbReference>
<dbReference type="InterPro" id="IPR044068">
    <property type="entry name" value="CB"/>
</dbReference>
<dbReference type="AlphaFoldDB" id="A0AA48GWB5"/>
<keyword evidence="2 4" id="KW-0238">DNA-binding</keyword>
<reference evidence="8" key="1">
    <citation type="journal article" date="2023" name="Int. J. Syst. Evol. Microbiol.">
        <title>Mesoterricola silvestris gen. nov., sp. nov., Mesoterricola sediminis sp. nov., Geothrix oryzae sp. nov., Geothrix edaphica sp. nov., Geothrix rubra sp. nov., and Geothrix limicola sp. nov., six novel members of Acidobacteriota isolated from soils.</title>
        <authorList>
            <person name="Itoh H."/>
            <person name="Sugisawa Y."/>
            <person name="Mise K."/>
            <person name="Xu Z."/>
            <person name="Kuniyasu M."/>
            <person name="Ushijima N."/>
            <person name="Kawano K."/>
            <person name="Kobayashi E."/>
            <person name="Shiratori Y."/>
            <person name="Masuda Y."/>
            <person name="Senoo K."/>
        </authorList>
    </citation>
    <scope>NUCLEOTIDE SEQUENCE [LARGE SCALE GENOMIC DNA]</scope>
    <source>
        <strain evidence="8">W79</strain>
    </source>
</reference>
<feature type="domain" description="Tyr recombinase" evidence="5">
    <location>
        <begin position="221"/>
        <end position="404"/>
    </location>
</feature>
<dbReference type="InterPro" id="IPR004107">
    <property type="entry name" value="Integrase_SAM-like_N"/>
</dbReference>
<dbReference type="EMBL" id="AP027080">
    <property type="protein sequence ID" value="BDU71518.1"/>
    <property type="molecule type" value="Genomic_DNA"/>
</dbReference>
<dbReference type="InterPro" id="IPR050090">
    <property type="entry name" value="Tyrosine_recombinase_XerCD"/>
</dbReference>
<dbReference type="SUPFAM" id="SSF56349">
    <property type="entry name" value="DNA breaking-rejoining enzymes"/>
    <property type="match status" value="1"/>
</dbReference>
<proteinExistence type="predicted"/>
<dbReference type="Gene3D" id="1.10.150.130">
    <property type="match status" value="1"/>
</dbReference>
<gene>
    <name evidence="7" type="ORF">METEAL_06920</name>
</gene>
<dbReference type="PROSITE" id="PS51900">
    <property type="entry name" value="CB"/>
    <property type="match status" value="1"/>
</dbReference>
<evidence type="ECO:0000313" key="8">
    <source>
        <dbReference type="Proteomes" id="UP001238179"/>
    </source>
</evidence>
<dbReference type="CDD" id="cd01188">
    <property type="entry name" value="INT_RitA_C_like"/>
    <property type="match status" value="1"/>
</dbReference>
<dbReference type="Pfam" id="PF02899">
    <property type="entry name" value="Phage_int_SAM_1"/>
    <property type="match status" value="1"/>
</dbReference>
<name>A0AA48GWB5_9BACT</name>
<evidence type="ECO:0000256" key="3">
    <source>
        <dbReference type="ARBA" id="ARBA00023172"/>
    </source>
</evidence>
<dbReference type="InterPro" id="IPR002104">
    <property type="entry name" value="Integrase_catalytic"/>
</dbReference>
<dbReference type="KEGG" id="msil:METEAL_06920"/>
<evidence type="ECO:0000256" key="1">
    <source>
        <dbReference type="ARBA" id="ARBA00022908"/>
    </source>
</evidence>
<dbReference type="GO" id="GO:0015074">
    <property type="term" value="P:DNA integration"/>
    <property type="evidence" value="ECO:0007669"/>
    <property type="project" value="UniProtKB-KW"/>
</dbReference>
<dbReference type="PROSITE" id="PS51898">
    <property type="entry name" value="TYR_RECOMBINASE"/>
    <property type="match status" value="1"/>
</dbReference>
<protein>
    <submittedName>
        <fullName evidence="7">Integrase/recombinase y4rF</fullName>
    </submittedName>
</protein>
<feature type="domain" description="Core-binding (CB)" evidence="6">
    <location>
        <begin position="112"/>
        <end position="198"/>
    </location>
</feature>
<dbReference type="GO" id="GO:0003677">
    <property type="term" value="F:DNA binding"/>
    <property type="evidence" value="ECO:0007669"/>
    <property type="project" value="UniProtKB-UniRule"/>
</dbReference>
<evidence type="ECO:0000256" key="2">
    <source>
        <dbReference type="ARBA" id="ARBA00023125"/>
    </source>
</evidence>
<keyword evidence="3" id="KW-0233">DNA recombination</keyword>
<dbReference type="InterPro" id="IPR011010">
    <property type="entry name" value="DNA_brk_join_enz"/>
</dbReference>
<evidence type="ECO:0000259" key="5">
    <source>
        <dbReference type="PROSITE" id="PS51898"/>
    </source>
</evidence>
<dbReference type="Gene3D" id="1.10.443.10">
    <property type="entry name" value="Intergrase catalytic core"/>
    <property type="match status" value="1"/>
</dbReference>
<accession>A0AA48GWB5</accession>
<dbReference type="Proteomes" id="UP001238179">
    <property type="component" value="Chromosome"/>
</dbReference>
<dbReference type="RefSeq" id="WP_316414410.1">
    <property type="nucleotide sequence ID" value="NZ_AP027080.1"/>
</dbReference>
<evidence type="ECO:0000256" key="4">
    <source>
        <dbReference type="PROSITE-ProRule" id="PRU01248"/>
    </source>
</evidence>
<dbReference type="Pfam" id="PF00589">
    <property type="entry name" value="Phage_integrase"/>
    <property type="match status" value="1"/>
</dbReference>